<gene>
    <name evidence="2" type="ORF">M422DRAFT_271736</name>
</gene>
<feature type="compositionally biased region" description="Basic and acidic residues" evidence="1">
    <location>
        <begin position="169"/>
        <end position="178"/>
    </location>
</feature>
<reference evidence="2 3" key="1">
    <citation type="submission" date="2014-06" db="EMBL/GenBank/DDBJ databases">
        <title>Evolutionary Origins and Diversification of the Mycorrhizal Mutualists.</title>
        <authorList>
            <consortium name="DOE Joint Genome Institute"/>
            <consortium name="Mycorrhizal Genomics Consortium"/>
            <person name="Kohler A."/>
            <person name="Kuo A."/>
            <person name="Nagy L.G."/>
            <person name="Floudas D."/>
            <person name="Copeland A."/>
            <person name="Barry K.W."/>
            <person name="Cichocki N."/>
            <person name="Veneault-Fourrey C."/>
            <person name="LaButti K."/>
            <person name="Lindquist E.A."/>
            <person name="Lipzen A."/>
            <person name="Lundell T."/>
            <person name="Morin E."/>
            <person name="Murat C."/>
            <person name="Riley R."/>
            <person name="Ohm R."/>
            <person name="Sun H."/>
            <person name="Tunlid A."/>
            <person name="Henrissat B."/>
            <person name="Grigoriev I.V."/>
            <person name="Hibbett D.S."/>
            <person name="Martin F."/>
        </authorList>
    </citation>
    <scope>NUCLEOTIDE SEQUENCE [LARGE SCALE GENOMIC DNA]</scope>
    <source>
        <strain evidence="2 3">SS14</strain>
    </source>
</reference>
<keyword evidence="3" id="KW-1185">Reference proteome</keyword>
<accession>A0A0C9TZ59</accession>
<dbReference type="AlphaFoldDB" id="A0A0C9TZ59"/>
<evidence type="ECO:0000313" key="3">
    <source>
        <dbReference type="Proteomes" id="UP000054279"/>
    </source>
</evidence>
<dbReference type="Proteomes" id="UP000054279">
    <property type="component" value="Unassembled WGS sequence"/>
</dbReference>
<proteinExistence type="predicted"/>
<organism evidence="2 3">
    <name type="scientific">Sphaerobolus stellatus (strain SS14)</name>
    <dbReference type="NCBI Taxonomy" id="990650"/>
    <lineage>
        <taxon>Eukaryota</taxon>
        <taxon>Fungi</taxon>
        <taxon>Dikarya</taxon>
        <taxon>Basidiomycota</taxon>
        <taxon>Agaricomycotina</taxon>
        <taxon>Agaricomycetes</taxon>
        <taxon>Phallomycetidae</taxon>
        <taxon>Geastrales</taxon>
        <taxon>Sphaerobolaceae</taxon>
        <taxon>Sphaerobolus</taxon>
    </lineage>
</organism>
<evidence type="ECO:0000256" key="1">
    <source>
        <dbReference type="SAM" id="MobiDB-lite"/>
    </source>
</evidence>
<name>A0A0C9TZ59_SPHS4</name>
<sequence>MLIYAPSPVVHLKVFCYAKGIVSPFTDKGEALLDVLLELGEGSVDELLLLGGDVAEVVDLGDTVVKDISINISINNRLRGLTPSSTALEKNSIPCAGHSGLLTKVGVTIPASPFKALNSKFVNFVATYAILNVADPRRPSPAQPRHLHTESYAQAPSTPRCPAPPPYQRKIEKARGRS</sequence>
<feature type="region of interest" description="Disordered" evidence="1">
    <location>
        <begin position="135"/>
        <end position="178"/>
    </location>
</feature>
<dbReference type="HOGENOM" id="CLU_1511538_0_0_1"/>
<protein>
    <submittedName>
        <fullName evidence="2">Uncharacterized protein</fullName>
    </submittedName>
</protein>
<evidence type="ECO:0000313" key="2">
    <source>
        <dbReference type="EMBL" id="KIJ27124.1"/>
    </source>
</evidence>
<dbReference type="EMBL" id="KN837346">
    <property type="protein sequence ID" value="KIJ27124.1"/>
    <property type="molecule type" value="Genomic_DNA"/>
</dbReference>